<dbReference type="Proteomes" id="UP001500668">
    <property type="component" value="Unassembled WGS sequence"/>
</dbReference>
<name>A0ABN1GS75_9ACTN</name>
<comment type="caution">
    <text evidence="1">The sequence shown here is derived from an EMBL/GenBank/DDBJ whole genome shotgun (WGS) entry which is preliminary data.</text>
</comment>
<accession>A0ABN1GS75</accession>
<keyword evidence="2" id="KW-1185">Reference proteome</keyword>
<evidence type="ECO:0000313" key="2">
    <source>
        <dbReference type="Proteomes" id="UP001500668"/>
    </source>
</evidence>
<sequence length="165" mass="17792">MKIRMYTMRQARNVTLFLSGALIAVAVSLSSVLAQVFLGLLALLVAVRFLSLPSQIWVRVDAEAIAWKTPRGGAKNGLSPSGSVRVEEIASAAVVKEQAHVRVLGSRKQVEMRGVRMGLRSGESIVLPLRVVATNVSTTSPLRLLVDELKRQHPELASGLAVPTM</sequence>
<proteinExistence type="predicted"/>
<gene>
    <name evidence="1" type="ORF">GCM10010394_55030</name>
</gene>
<dbReference type="EMBL" id="BAAACA010000038">
    <property type="protein sequence ID" value="GAA0617777.1"/>
    <property type="molecule type" value="Genomic_DNA"/>
</dbReference>
<evidence type="ECO:0000313" key="1">
    <source>
        <dbReference type="EMBL" id="GAA0617777.1"/>
    </source>
</evidence>
<protein>
    <recommendedName>
        <fullName evidence="3">DUF58 domain-containing protein</fullName>
    </recommendedName>
</protein>
<evidence type="ECO:0008006" key="3">
    <source>
        <dbReference type="Google" id="ProtNLM"/>
    </source>
</evidence>
<organism evidence="1 2">
    <name type="scientific">Streptomyces crystallinus</name>
    <dbReference type="NCBI Taxonomy" id="68191"/>
    <lineage>
        <taxon>Bacteria</taxon>
        <taxon>Bacillati</taxon>
        <taxon>Actinomycetota</taxon>
        <taxon>Actinomycetes</taxon>
        <taxon>Kitasatosporales</taxon>
        <taxon>Streptomycetaceae</taxon>
        <taxon>Streptomyces</taxon>
    </lineage>
</organism>
<reference evidence="2" key="1">
    <citation type="journal article" date="2019" name="Int. J. Syst. Evol. Microbiol.">
        <title>The Global Catalogue of Microorganisms (GCM) 10K type strain sequencing project: providing services to taxonomists for standard genome sequencing and annotation.</title>
        <authorList>
            <consortium name="The Broad Institute Genomics Platform"/>
            <consortium name="The Broad Institute Genome Sequencing Center for Infectious Disease"/>
            <person name="Wu L."/>
            <person name="Ma J."/>
        </authorList>
    </citation>
    <scope>NUCLEOTIDE SEQUENCE [LARGE SCALE GENOMIC DNA]</scope>
    <source>
        <strain evidence="2">JCM 5067</strain>
    </source>
</reference>